<dbReference type="PANTHER" id="PTHR36303">
    <property type="entry name" value="2',3'-CYCLIC-NUCLEOTIDE 2'-PHOSPHODIESTERASE"/>
    <property type="match status" value="1"/>
</dbReference>
<feature type="binding site" evidence="2">
    <location>
        <position position="39"/>
    </location>
    <ligand>
        <name>Fe cation</name>
        <dbReference type="ChEBI" id="CHEBI:24875"/>
        <label>1</label>
    </ligand>
</feature>
<evidence type="ECO:0000256" key="1">
    <source>
        <dbReference type="PIRSR" id="PIRSR004789-50"/>
    </source>
</evidence>
<evidence type="ECO:0000313" key="4">
    <source>
        <dbReference type="Proteomes" id="UP000280881"/>
    </source>
</evidence>
<evidence type="ECO:0000313" key="3">
    <source>
        <dbReference type="EMBL" id="RKQ61611.1"/>
    </source>
</evidence>
<accession>A0A420W678</accession>
<keyword evidence="2" id="KW-0479">Metal-binding</keyword>
<feature type="binding site" evidence="2">
    <location>
        <position position="171"/>
    </location>
    <ligand>
        <name>Fe cation</name>
        <dbReference type="ChEBI" id="CHEBI:24875"/>
        <label>2</label>
    </ligand>
</feature>
<dbReference type="Pfam" id="PF13277">
    <property type="entry name" value="YmdB"/>
    <property type="match status" value="1"/>
</dbReference>
<dbReference type="SUPFAM" id="SSF56300">
    <property type="entry name" value="Metallo-dependent phosphatases"/>
    <property type="match status" value="1"/>
</dbReference>
<evidence type="ECO:0008006" key="5">
    <source>
        <dbReference type="Google" id="ProtNLM"/>
    </source>
</evidence>
<keyword evidence="4" id="KW-1185">Reference proteome</keyword>
<evidence type="ECO:0000256" key="2">
    <source>
        <dbReference type="PIRSR" id="PIRSR004789-51"/>
    </source>
</evidence>
<dbReference type="PANTHER" id="PTHR36303:SF1">
    <property type="entry name" value="2',3'-CYCLIC-NUCLEOTIDE 2'-PHOSPHODIESTERASE"/>
    <property type="match status" value="1"/>
</dbReference>
<feature type="binding site" evidence="2">
    <location>
        <position position="66"/>
    </location>
    <ligand>
        <name>Fe cation</name>
        <dbReference type="ChEBI" id="CHEBI:24875"/>
        <label>2</label>
    </ligand>
</feature>
<feature type="binding site" evidence="2">
    <location>
        <position position="146"/>
    </location>
    <ligand>
        <name>Fe cation</name>
        <dbReference type="ChEBI" id="CHEBI:24875"/>
        <label>2</label>
    </ligand>
</feature>
<dbReference type="GO" id="GO:0004113">
    <property type="term" value="F:2',3'-cyclic-nucleotide 3'-phosphodiesterase activity"/>
    <property type="evidence" value="ECO:0007669"/>
    <property type="project" value="TreeGrafter"/>
</dbReference>
<dbReference type="PIRSF" id="PIRSF004789">
    <property type="entry name" value="DR1281"/>
    <property type="match status" value="1"/>
</dbReference>
<dbReference type="CDD" id="cd07382">
    <property type="entry name" value="MPP_DR1281"/>
    <property type="match status" value="1"/>
</dbReference>
<feature type="binding site" evidence="2">
    <location>
        <position position="173"/>
    </location>
    <ligand>
        <name>Fe cation</name>
        <dbReference type="ChEBI" id="CHEBI:24875"/>
        <label>1</label>
    </ligand>
</feature>
<dbReference type="NCBIfam" id="TIGR00282">
    <property type="entry name" value="TIGR00282 family metallophosphoesterase"/>
    <property type="match status" value="1"/>
</dbReference>
<dbReference type="RefSeq" id="WP_121170776.1">
    <property type="nucleotide sequence ID" value="NZ_RBIE01000002.1"/>
</dbReference>
<gene>
    <name evidence="3" type="ORF">C7457_1047</name>
</gene>
<dbReference type="OrthoDB" id="9801109at2"/>
<name>A0A420W678_9BACT</name>
<dbReference type="InterPro" id="IPR029052">
    <property type="entry name" value="Metallo-depent_PP-like"/>
</dbReference>
<comment type="caution">
    <text evidence="3">The sequence shown here is derived from an EMBL/GenBank/DDBJ whole genome shotgun (WGS) entry which is preliminary data.</text>
</comment>
<dbReference type="Proteomes" id="UP000280881">
    <property type="component" value="Unassembled WGS sequence"/>
</dbReference>
<feature type="active site" description="Proton donor" evidence="1">
    <location>
        <position position="67"/>
    </location>
</feature>
<dbReference type="AlphaFoldDB" id="A0A420W678"/>
<organism evidence="3 4">
    <name type="scientific">Thermovibrio guaymasensis</name>
    <dbReference type="NCBI Taxonomy" id="240167"/>
    <lineage>
        <taxon>Bacteria</taxon>
        <taxon>Pseudomonadati</taxon>
        <taxon>Aquificota</taxon>
        <taxon>Aquificia</taxon>
        <taxon>Desulfurobacteriales</taxon>
        <taxon>Desulfurobacteriaceae</taxon>
        <taxon>Thermovibrio</taxon>
    </lineage>
</organism>
<dbReference type="Gene3D" id="3.60.21.10">
    <property type="match status" value="1"/>
</dbReference>
<dbReference type="InterPro" id="IPR005235">
    <property type="entry name" value="YmdB-like"/>
</dbReference>
<reference evidence="3 4" key="1">
    <citation type="submission" date="2018-10" db="EMBL/GenBank/DDBJ databases">
        <title>Genomic Encyclopedia of Type Strains, Phase IV (KMG-IV): sequencing the most valuable type-strain genomes for metagenomic binning, comparative biology and taxonomic classification.</title>
        <authorList>
            <person name="Goeker M."/>
        </authorList>
    </citation>
    <scope>NUCLEOTIDE SEQUENCE [LARGE SCALE GENOMIC DNA]</scope>
    <source>
        <strain evidence="3 4">DSM 15521</strain>
    </source>
</reference>
<dbReference type="EMBL" id="RBIE01000002">
    <property type="protein sequence ID" value="RKQ61611.1"/>
    <property type="molecule type" value="Genomic_DNA"/>
</dbReference>
<dbReference type="GO" id="GO:0046872">
    <property type="term" value="F:metal ion binding"/>
    <property type="evidence" value="ECO:0007669"/>
    <property type="project" value="UniProtKB-KW"/>
</dbReference>
<proteinExistence type="predicted"/>
<feature type="binding site" evidence="2">
    <location>
        <position position="9"/>
    </location>
    <ligand>
        <name>Fe cation</name>
        <dbReference type="ChEBI" id="CHEBI:24875"/>
        <label>1</label>
    </ligand>
</feature>
<protein>
    <recommendedName>
        <fullName evidence="5">TIGR00282 family metallophosphoesterase</fullName>
    </recommendedName>
</protein>
<feature type="binding site" evidence="2">
    <location>
        <position position="38"/>
    </location>
    <ligand>
        <name>Fe cation</name>
        <dbReference type="ChEBI" id="CHEBI:24875"/>
        <label>1</label>
    </ligand>
</feature>
<sequence>MLRIAFIGDIVGRPGRRALQIWLEERKGEFDLVIANGENAAGGFGLTEKTVRALLSFGVNVITGGNHTFDKKDVFQFIDDFPILRPANYPPGTPGKGYMTLEVKGVKVLVVNLMGRVFMECLDNPFRVFDSILEEEKADLVIVDFHGEASSEKQAFGFYVDGRATAVFGTHTHVQTADLRLLPKGTLYMTDAGMTGAVNTVIGMESQEGIERFIKQLPVRFKVPEKAPLIQVCGVTFEVDEELEVRNYERVYQVYERRGDGSYTRRESSL</sequence>
<feature type="binding site" evidence="2">
    <location>
        <position position="38"/>
    </location>
    <ligand>
        <name>Fe cation</name>
        <dbReference type="ChEBI" id="CHEBI:24875"/>
        <label>2</label>
    </ligand>
</feature>